<reference evidence="1 2" key="1">
    <citation type="journal article" date="2019" name="Nat. Ecol. Evol.">
        <title>Megaphylogeny resolves global patterns of mushroom evolution.</title>
        <authorList>
            <person name="Varga T."/>
            <person name="Krizsan K."/>
            <person name="Foldi C."/>
            <person name="Dima B."/>
            <person name="Sanchez-Garcia M."/>
            <person name="Sanchez-Ramirez S."/>
            <person name="Szollosi G.J."/>
            <person name="Szarkandi J.G."/>
            <person name="Papp V."/>
            <person name="Albert L."/>
            <person name="Andreopoulos W."/>
            <person name="Angelini C."/>
            <person name="Antonin V."/>
            <person name="Barry K.W."/>
            <person name="Bougher N.L."/>
            <person name="Buchanan P."/>
            <person name="Buyck B."/>
            <person name="Bense V."/>
            <person name="Catcheside P."/>
            <person name="Chovatia M."/>
            <person name="Cooper J."/>
            <person name="Damon W."/>
            <person name="Desjardin D."/>
            <person name="Finy P."/>
            <person name="Geml J."/>
            <person name="Haridas S."/>
            <person name="Hughes K."/>
            <person name="Justo A."/>
            <person name="Karasinski D."/>
            <person name="Kautmanova I."/>
            <person name="Kiss B."/>
            <person name="Kocsube S."/>
            <person name="Kotiranta H."/>
            <person name="LaButti K.M."/>
            <person name="Lechner B.E."/>
            <person name="Liimatainen K."/>
            <person name="Lipzen A."/>
            <person name="Lukacs Z."/>
            <person name="Mihaltcheva S."/>
            <person name="Morgado L.N."/>
            <person name="Niskanen T."/>
            <person name="Noordeloos M.E."/>
            <person name="Ohm R.A."/>
            <person name="Ortiz-Santana B."/>
            <person name="Ovrebo C."/>
            <person name="Racz N."/>
            <person name="Riley R."/>
            <person name="Savchenko A."/>
            <person name="Shiryaev A."/>
            <person name="Soop K."/>
            <person name="Spirin V."/>
            <person name="Szebenyi C."/>
            <person name="Tomsovsky M."/>
            <person name="Tulloss R.E."/>
            <person name="Uehling J."/>
            <person name="Grigoriev I.V."/>
            <person name="Vagvolgyi C."/>
            <person name="Papp T."/>
            <person name="Martin F.M."/>
            <person name="Miettinen O."/>
            <person name="Hibbett D.S."/>
            <person name="Nagy L.G."/>
        </authorList>
    </citation>
    <scope>NUCLEOTIDE SEQUENCE [LARGE SCALE GENOMIC DNA]</scope>
    <source>
        <strain evidence="1 2">CBS 166.37</strain>
    </source>
</reference>
<protein>
    <submittedName>
        <fullName evidence="1">Uncharacterized protein</fullName>
    </submittedName>
</protein>
<dbReference type="Proteomes" id="UP000308652">
    <property type="component" value="Unassembled WGS sequence"/>
</dbReference>
<gene>
    <name evidence="1" type="ORF">BDQ12DRAFT_685628</name>
</gene>
<name>A0A5C3LWU4_9AGAR</name>
<evidence type="ECO:0000313" key="2">
    <source>
        <dbReference type="Proteomes" id="UP000308652"/>
    </source>
</evidence>
<organism evidence="1 2">
    <name type="scientific">Crucibulum laeve</name>
    <dbReference type="NCBI Taxonomy" id="68775"/>
    <lineage>
        <taxon>Eukaryota</taxon>
        <taxon>Fungi</taxon>
        <taxon>Dikarya</taxon>
        <taxon>Basidiomycota</taxon>
        <taxon>Agaricomycotina</taxon>
        <taxon>Agaricomycetes</taxon>
        <taxon>Agaricomycetidae</taxon>
        <taxon>Agaricales</taxon>
        <taxon>Agaricineae</taxon>
        <taxon>Nidulariaceae</taxon>
        <taxon>Crucibulum</taxon>
    </lineage>
</organism>
<keyword evidence="2" id="KW-1185">Reference proteome</keyword>
<evidence type="ECO:0000313" key="1">
    <source>
        <dbReference type="EMBL" id="TFK37292.1"/>
    </source>
</evidence>
<dbReference type="AlphaFoldDB" id="A0A5C3LWU4"/>
<accession>A0A5C3LWU4</accession>
<sequence>MYEVSRTYDAAYQPRAYRPQLSFSSRLHVLPPQRLPRAPLTHCYSPAAKLGSKRLNVSRNIAIGLVMLVCTAASPPDTYMRWWMRLHSLCGLKDSKDVWEHSGVE</sequence>
<dbReference type="EMBL" id="ML213609">
    <property type="protein sequence ID" value="TFK37292.1"/>
    <property type="molecule type" value="Genomic_DNA"/>
</dbReference>
<proteinExistence type="predicted"/>